<keyword evidence="4" id="KW-0932">Cytokinin signaling pathway</keyword>
<name>A0AAD2E1D2_9LAMI</name>
<evidence type="ECO:0000256" key="5">
    <source>
        <dbReference type="ARBA" id="ARBA00023242"/>
    </source>
</evidence>
<organism evidence="8 9">
    <name type="scientific">Fraxinus pennsylvanica</name>
    <dbReference type="NCBI Taxonomy" id="56036"/>
    <lineage>
        <taxon>Eukaryota</taxon>
        <taxon>Viridiplantae</taxon>
        <taxon>Streptophyta</taxon>
        <taxon>Embryophyta</taxon>
        <taxon>Tracheophyta</taxon>
        <taxon>Spermatophyta</taxon>
        <taxon>Magnoliopsida</taxon>
        <taxon>eudicotyledons</taxon>
        <taxon>Gunneridae</taxon>
        <taxon>Pentapetalae</taxon>
        <taxon>asterids</taxon>
        <taxon>lamiids</taxon>
        <taxon>Lamiales</taxon>
        <taxon>Oleaceae</taxon>
        <taxon>Oleeae</taxon>
        <taxon>Fraxinus</taxon>
    </lineage>
</organism>
<dbReference type="PANTHER" id="PTHR33347:SF34">
    <property type="entry name" value="PROTEIN SOB FIVE-LIKE 6"/>
    <property type="match status" value="1"/>
</dbReference>
<evidence type="ECO:0000313" key="8">
    <source>
        <dbReference type="EMBL" id="CAI9775422.1"/>
    </source>
</evidence>
<keyword evidence="5" id="KW-0539">Nucleus</keyword>
<accession>A0AAD2E1D2</accession>
<evidence type="ECO:0000256" key="3">
    <source>
        <dbReference type="ARBA" id="ARBA00022712"/>
    </source>
</evidence>
<gene>
    <name evidence="8" type="ORF">FPE_LOCUS22852</name>
</gene>
<reference evidence="8" key="1">
    <citation type="submission" date="2023-05" db="EMBL/GenBank/DDBJ databases">
        <authorList>
            <person name="Huff M."/>
        </authorList>
    </citation>
    <scope>NUCLEOTIDE SEQUENCE</scope>
</reference>
<comment type="similarity">
    <text evidence="6">Belongs to the SOFL plant protein family.</text>
</comment>
<dbReference type="InterPro" id="IPR044670">
    <property type="entry name" value="SOFL"/>
</dbReference>
<dbReference type="GO" id="GO:0005737">
    <property type="term" value="C:cytoplasm"/>
    <property type="evidence" value="ECO:0007669"/>
    <property type="project" value="UniProtKB-SubCell"/>
</dbReference>
<evidence type="ECO:0000256" key="6">
    <source>
        <dbReference type="ARBA" id="ARBA00024199"/>
    </source>
</evidence>
<dbReference type="GO" id="GO:0009736">
    <property type="term" value="P:cytokinin-activated signaling pathway"/>
    <property type="evidence" value="ECO:0007669"/>
    <property type="project" value="UniProtKB-KW"/>
</dbReference>
<evidence type="ECO:0000256" key="2">
    <source>
        <dbReference type="ARBA" id="ARBA00022490"/>
    </source>
</evidence>
<evidence type="ECO:0000256" key="4">
    <source>
        <dbReference type="ARBA" id="ARBA00022864"/>
    </source>
</evidence>
<feature type="region of interest" description="Disordered" evidence="7">
    <location>
        <begin position="29"/>
        <end position="51"/>
    </location>
</feature>
<evidence type="ECO:0000256" key="7">
    <source>
        <dbReference type="SAM" id="MobiDB-lite"/>
    </source>
</evidence>
<keyword evidence="9" id="KW-1185">Reference proteome</keyword>
<dbReference type="Proteomes" id="UP000834106">
    <property type="component" value="Chromosome 14"/>
</dbReference>
<evidence type="ECO:0000256" key="1">
    <source>
        <dbReference type="ARBA" id="ARBA00004496"/>
    </source>
</evidence>
<proteinExistence type="inferred from homology"/>
<comment type="subcellular location">
    <subcellularLocation>
        <location evidence="1">Cytoplasm</location>
    </subcellularLocation>
</comment>
<dbReference type="EMBL" id="OU503049">
    <property type="protein sequence ID" value="CAI9775422.1"/>
    <property type="molecule type" value="Genomic_DNA"/>
</dbReference>
<evidence type="ECO:0000313" key="9">
    <source>
        <dbReference type="Proteomes" id="UP000834106"/>
    </source>
</evidence>
<keyword evidence="2" id="KW-0963">Cytoplasm</keyword>
<dbReference type="PANTHER" id="PTHR33347">
    <property type="entry name" value="OSJNBA0091C07.3 PROTEIN"/>
    <property type="match status" value="1"/>
</dbReference>
<dbReference type="AlphaFoldDB" id="A0AAD2E1D2"/>
<dbReference type="GO" id="GO:0009691">
    <property type="term" value="P:cytokinin biosynthetic process"/>
    <property type="evidence" value="ECO:0007669"/>
    <property type="project" value="UniProtKB-KW"/>
</dbReference>
<protein>
    <submittedName>
        <fullName evidence="8">Uncharacterized protein</fullName>
    </submittedName>
</protein>
<keyword evidence="3" id="KW-0203">Cytokinin biosynthesis</keyword>
<sequence length="99" mass="11313">MNISPSACSSGYESGWTMYLDQYFNSTDQYSKTSDKNHHQRKGTYVNEEEDDYDLSMISDASSGPPQFDVSILGSSNLLRKRKQLQQNQAVCWEEKDSN</sequence>